<evidence type="ECO:0000256" key="1">
    <source>
        <dbReference type="ARBA" id="ARBA00022723"/>
    </source>
</evidence>
<keyword evidence="2" id="KW-0863">Zinc-finger</keyword>
<evidence type="ECO:0000313" key="7">
    <source>
        <dbReference type="EMBL" id="RVT64874.1"/>
    </source>
</evidence>
<dbReference type="GO" id="GO:0008270">
    <property type="term" value="F:zinc ion binding"/>
    <property type="evidence" value="ECO:0007669"/>
    <property type="project" value="UniProtKB-KW"/>
</dbReference>
<protein>
    <submittedName>
        <fullName evidence="7">Molecular chaperone DnaK</fullName>
    </submittedName>
</protein>
<organism evidence="7 8">
    <name type="scientific">Niallia taxi</name>
    <dbReference type="NCBI Taxonomy" id="2499688"/>
    <lineage>
        <taxon>Bacteria</taxon>
        <taxon>Bacillati</taxon>
        <taxon>Bacillota</taxon>
        <taxon>Bacilli</taxon>
        <taxon>Bacillales</taxon>
        <taxon>Bacillaceae</taxon>
        <taxon>Niallia</taxon>
    </lineage>
</organism>
<proteinExistence type="predicted"/>
<comment type="caution">
    <text evidence="7">The sequence shown here is derived from an EMBL/GenBank/DDBJ whole genome shotgun (WGS) entry which is preliminary data.</text>
</comment>
<dbReference type="InterPro" id="IPR037187">
    <property type="entry name" value="DnaK_N"/>
</dbReference>
<dbReference type="SUPFAM" id="SSF109635">
    <property type="entry name" value="DnaK suppressor protein DksA, alpha-hairpin domain"/>
    <property type="match status" value="1"/>
</dbReference>
<feature type="compositionally biased region" description="Basic and acidic residues" evidence="5">
    <location>
        <begin position="205"/>
        <end position="216"/>
    </location>
</feature>
<feature type="domain" description="Zinc finger DksA/TraR C4-type" evidence="6">
    <location>
        <begin position="84"/>
        <end position="108"/>
    </location>
</feature>
<dbReference type="PANTHER" id="PTHR33823:SF4">
    <property type="entry name" value="GENERAL STRESS PROTEIN 16O"/>
    <property type="match status" value="1"/>
</dbReference>
<dbReference type="RefSeq" id="WP_127736774.1">
    <property type="nucleotide sequence ID" value="NZ_CP196002.1"/>
</dbReference>
<name>A0A437KCL9_9BACI</name>
<evidence type="ECO:0000256" key="5">
    <source>
        <dbReference type="SAM" id="MobiDB-lite"/>
    </source>
</evidence>
<dbReference type="Proteomes" id="UP000288024">
    <property type="component" value="Unassembled WGS sequence"/>
</dbReference>
<accession>A0A437KCL9</accession>
<sequence length="246" mass="28172">MLTKEQISTLQKQLEEQKEQLTNRLNSKEEETMQDSVGELSTYDNHPADLGTELFERGRDLALEEHDQAELDKINAALQAIEDGSYGVCKVSGKEIPYERLEAIPTATTLKEYSDRENDQDRPVEEEILEPAHGNVFTHSDNAEIRDYEDSFQEVANYGTSETPSDLRGDYKDYNSLYTDNNPNDGFPEEYESFSANDATVQEKGIYRTDKEKEYENTLEDSDVDAPFGDIPYKNRDSYTDDDNKK</sequence>
<dbReference type="PROSITE" id="PS51128">
    <property type="entry name" value="ZF_DKSA_2"/>
    <property type="match status" value="1"/>
</dbReference>
<feature type="region of interest" description="Disordered" evidence="5">
    <location>
        <begin position="18"/>
        <end position="51"/>
    </location>
</feature>
<dbReference type="AlphaFoldDB" id="A0A437KCL9"/>
<gene>
    <name evidence="7" type="ORF">EM808_04970</name>
</gene>
<dbReference type="InterPro" id="IPR014240">
    <property type="entry name" value="YteA"/>
</dbReference>
<dbReference type="Pfam" id="PF01258">
    <property type="entry name" value="zf-dskA_traR"/>
    <property type="match status" value="1"/>
</dbReference>
<dbReference type="PANTHER" id="PTHR33823">
    <property type="entry name" value="RNA POLYMERASE-BINDING TRANSCRIPTION FACTOR DKSA-RELATED"/>
    <property type="match status" value="1"/>
</dbReference>
<feature type="compositionally biased region" description="Basic and acidic residues" evidence="5">
    <location>
        <begin position="233"/>
        <end position="246"/>
    </location>
</feature>
<evidence type="ECO:0000256" key="2">
    <source>
        <dbReference type="ARBA" id="ARBA00022771"/>
    </source>
</evidence>
<keyword evidence="3" id="KW-0862">Zinc</keyword>
<evidence type="ECO:0000313" key="8">
    <source>
        <dbReference type="Proteomes" id="UP000288024"/>
    </source>
</evidence>
<dbReference type="GeneID" id="87615886"/>
<evidence type="ECO:0000256" key="4">
    <source>
        <dbReference type="PROSITE-ProRule" id="PRU00510"/>
    </source>
</evidence>
<dbReference type="EMBL" id="RZTZ01000002">
    <property type="protein sequence ID" value="RVT64874.1"/>
    <property type="molecule type" value="Genomic_DNA"/>
</dbReference>
<comment type="caution">
    <text evidence="4">Lacks conserved residue(s) required for the propagation of feature annotation.</text>
</comment>
<keyword evidence="1" id="KW-0479">Metal-binding</keyword>
<dbReference type="NCBIfam" id="TIGR02890">
    <property type="entry name" value="bacill_yteA"/>
    <property type="match status" value="1"/>
</dbReference>
<reference evidence="7 8" key="1">
    <citation type="submission" date="2019-01" db="EMBL/GenBank/DDBJ databases">
        <title>Bacillus sp. M5HDSG1-1, whole genome shotgun sequence.</title>
        <authorList>
            <person name="Tuo L."/>
        </authorList>
    </citation>
    <scope>NUCLEOTIDE SEQUENCE [LARGE SCALE GENOMIC DNA]</scope>
    <source>
        <strain evidence="7 8">M5HDSG1-1</strain>
    </source>
</reference>
<evidence type="ECO:0000256" key="3">
    <source>
        <dbReference type="ARBA" id="ARBA00022833"/>
    </source>
</evidence>
<dbReference type="Gene3D" id="1.20.120.910">
    <property type="entry name" value="DksA, coiled-coil domain"/>
    <property type="match status" value="1"/>
</dbReference>
<dbReference type="InterPro" id="IPR000962">
    <property type="entry name" value="Znf_DskA_TraR"/>
</dbReference>
<feature type="region of interest" description="Disordered" evidence="5">
    <location>
        <begin position="158"/>
        <end position="246"/>
    </location>
</feature>
<keyword evidence="8" id="KW-1185">Reference proteome</keyword>
<evidence type="ECO:0000259" key="6">
    <source>
        <dbReference type="Pfam" id="PF01258"/>
    </source>
</evidence>
<feature type="compositionally biased region" description="Basic and acidic residues" evidence="5">
    <location>
        <begin position="18"/>
        <end position="31"/>
    </location>
</feature>